<dbReference type="PROSITE" id="PS51229">
    <property type="entry name" value="DCUN1"/>
    <property type="match status" value="1"/>
</dbReference>
<proteinExistence type="predicted"/>
<dbReference type="GO" id="GO:0097602">
    <property type="term" value="F:cullin family protein binding"/>
    <property type="evidence" value="ECO:0007669"/>
    <property type="project" value="TreeGrafter"/>
</dbReference>
<dbReference type="InterPro" id="IPR014764">
    <property type="entry name" value="DCN-prot"/>
</dbReference>
<dbReference type="PANTHER" id="PTHR12281">
    <property type="entry name" value="RP42 RELATED"/>
    <property type="match status" value="1"/>
</dbReference>
<gene>
    <name evidence="4" type="ORF">WICMUC_002750</name>
</gene>
<dbReference type="GO" id="GO:0000151">
    <property type="term" value="C:ubiquitin ligase complex"/>
    <property type="evidence" value="ECO:0007669"/>
    <property type="project" value="TreeGrafter"/>
</dbReference>
<dbReference type="GO" id="GO:0031624">
    <property type="term" value="F:ubiquitin conjugating enzyme binding"/>
    <property type="evidence" value="ECO:0007669"/>
    <property type="project" value="TreeGrafter"/>
</dbReference>
<organism evidence="4 5">
    <name type="scientific">Wickerhamomyces mucosus</name>
    <dbReference type="NCBI Taxonomy" id="1378264"/>
    <lineage>
        <taxon>Eukaryota</taxon>
        <taxon>Fungi</taxon>
        <taxon>Dikarya</taxon>
        <taxon>Ascomycota</taxon>
        <taxon>Saccharomycotina</taxon>
        <taxon>Saccharomycetes</taxon>
        <taxon>Phaffomycetales</taxon>
        <taxon>Wickerhamomycetaceae</taxon>
        <taxon>Wickerhamomyces</taxon>
    </lineage>
</organism>
<evidence type="ECO:0000259" key="3">
    <source>
        <dbReference type="PROSITE" id="PS51229"/>
    </source>
</evidence>
<dbReference type="AlphaFoldDB" id="A0A9P8PNS9"/>
<dbReference type="OrthoDB" id="27198at2759"/>
<dbReference type="SUPFAM" id="SSF46934">
    <property type="entry name" value="UBA-like"/>
    <property type="match status" value="1"/>
</dbReference>
<reference evidence="4" key="1">
    <citation type="journal article" date="2021" name="Open Biol.">
        <title>Shared evolutionary footprints suggest mitochondrial oxidative damage underlies multiple complex I losses in fungi.</title>
        <authorList>
            <person name="Schikora-Tamarit M.A."/>
            <person name="Marcet-Houben M."/>
            <person name="Nosek J."/>
            <person name="Gabaldon T."/>
        </authorList>
    </citation>
    <scope>NUCLEOTIDE SEQUENCE</scope>
    <source>
        <strain evidence="4">CBS6341</strain>
    </source>
</reference>
<dbReference type="GO" id="GO:0045116">
    <property type="term" value="P:protein neddylation"/>
    <property type="evidence" value="ECO:0007669"/>
    <property type="project" value="TreeGrafter"/>
</dbReference>
<dbReference type="Pfam" id="PF14555">
    <property type="entry name" value="UBA_4"/>
    <property type="match status" value="1"/>
</dbReference>
<evidence type="ECO:0000256" key="2">
    <source>
        <dbReference type="RuleBase" id="RU410713"/>
    </source>
</evidence>
<keyword evidence="1" id="KW-0833">Ubl conjugation pathway</keyword>
<comment type="function">
    <text evidence="2">Neddylation of cullins play an essential role in the regulation of SCF-type complexes activity.</text>
</comment>
<dbReference type="GO" id="GO:0032182">
    <property type="term" value="F:ubiquitin-like protein binding"/>
    <property type="evidence" value="ECO:0007669"/>
    <property type="project" value="TreeGrafter"/>
</dbReference>
<dbReference type="PANTHER" id="PTHR12281:SF31">
    <property type="entry name" value="DCN1-LIKE PROTEIN 3"/>
    <property type="match status" value="1"/>
</dbReference>
<dbReference type="Proteomes" id="UP000769528">
    <property type="component" value="Unassembled WGS sequence"/>
</dbReference>
<keyword evidence="5" id="KW-1185">Reference proteome</keyword>
<evidence type="ECO:0000313" key="4">
    <source>
        <dbReference type="EMBL" id="KAH3675461.1"/>
    </source>
</evidence>
<dbReference type="EMBL" id="JAEUBF010000772">
    <property type="protein sequence ID" value="KAH3675461.1"/>
    <property type="molecule type" value="Genomic_DNA"/>
</dbReference>
<dbReference type="Gene3D" id="1.10.238.200">
    <property type="entry name" value="Cullin, PONY binding domain"/>
    <property type="match status" value="1"/>
</dbReference>
<evidence type="ECO:0000256" key="1">
    <source>
        <dbReference type="ARBA" id="ARBA00022786"/>
    </source>
</evidence>
<protein>
    <recommendedName>
        <fullName evidence="2">Defective in cullin neddylation protein</fullName>
    </recommendedName>
</protein>
<dbReference type="InterPro" id="IPR042460">
    <property type="entry name" value="DCN1-like_PONY"/>
</dbReference>
<dbReference type="InterPro" id="IPR005176">
    <property type="entry name" value="PONY_dom"/>
</dbReference>
<name>A0A9P8PNS9_9ASCO</name>
<evidence type="ECO:0000313" key="5">
    <source>
        <dbReference type="Proteomes" id="UP000769528"/>
    </source>
</evidence>
<dbReference type="Gene3D" id="1.10.8.10">
    <property type="entry name" value="DNA helicase RuvA subunit, C-terminal domain"/>
    <property type="match status" value="1"/>
</dbReference>
<accession>A0A9P8PNS9</accession>
<sequence>MSRNTKIQKQYLRDRFIDFTSTTASIADQFLKNSNYDLELAINNYYLSSQVSNNVNDNKALNKIFNKYKEPNQDVIGIDGTLQYIEDLGYEPEDKVILALAEFLRAPSIGVFDKNSFILNWQSYWKLLLSDLYGSKIDYWVSFLQKENKATISKDSWNMFYVFLQEFENDPKLETYDDTAAWPSLIDEFVEDYKQNLSQSL</sequence>
<reference evidence="4" key="2">
    <citation type="submission" date="2021-01" db="EMBL/GenBank/DDBJ databases">
        <authorList>
            <person name="Schikora-Tamarit M.A."/>
        </authorList>
    </citation>
    <scope>NUCLEOTIDE SEQUENCE</scope>
    <source>
        <strain evidence="4">CBS6341</strain>
    </source>
</reference>
<comment type="caution">
    <text evidence="4">The sequence shown here is derived from an EMBL/GenBank/DDBJ whole genome shotgun (WGS) entry which is preliminary data.</text>
</comment>
<feature type="domain" description="DCUN1" evidence="3">
    <location>
        <begin position="123"/>
        <end position="194"/>
    </location>
</feature>
<dbReference type="Pfam" id="PF03556">
    <property type="entry name" value="Cullin_binding"/>
    <property type="match status" value="1"/>
</dbReference>
<dbReference type="InterPro" id="IPR009060">
    <property type="entry name" value="UBA-like_sf"/>
</dbReference>